<evidence type="ECO:0000259" key="7">
    <source>
        <dbReference type="PROSITE" id="PS51379"/>
    </source>
</evidence>
<keyword evidence="3" id="KW-0479">Metal-binding</keyword>
<dbReference type="CDD" id="cd10554">
    <property type="entry name" value="HycB_like"/>
    <property type="match status" value="1"/>
</dbReference>
<evidence type="ECO:0000256" key="4">
    <source>
        <dbReference type="ARBA" id="ARBA00023002"/>
    </source>
</evidence>
<evidence type="ECO:0000313" key="8">
    <source>
        <dbReference type="EMBL" id="AHM78284.1"/>
    </source>
</evidence>
<proteinExistence type="predicted"/>
<evidence type="ECO:0000256" key="2">
    <source>
        <dbReference type="ARBA" id="ARBA00022485"/>
    </source>
</evidence>
<sequence>MRGYSPRRQKEAMNHFILSDSRKCIGCQACEVACVMAHNEEQHVLTPQRFLPRITVIKAEGQRNAITCRHCEDAPCVRSCPNDAIAQSGDSVQVRQEKCIGCKSCMVACPFGVMQVVVTPQAAGLVKASAHKCDLCQGREAGPACVENCPAQALTLADDETLITLAKQRRLRSACQEVQPWQRATPLCSQPNAGAKVRQMAMTPPRGEPDKLAAEVRKSHFEEIYQPFTPQQAQQQAARCLTCGEHSICEWTCPLHNHIPQWIELVKAGNIAAAVALSHQTNCLPEITGRVCPQDRLCEGACTLRDESGAVTIGNIERYISDQALASGWRPDLSQVKPSGKRVAIIGAGPAGLACADMLVRHGVQPVVFDRHPEIGGLLTFGIPAFKLDKSLLARRRAIFSEMGIRFELNCEVGKDISMATLLAEYDAVFVGAGTYRSMKAGLPNEEAPGVYDALPFLIANTKQVMGLAASAQEPYVNTAGLNVVVLGGGDTAMDCVRTALRHGARQVTCAYRRDEANMPGSKKEVKNAREEGALFEFNVQPVTLELDENGRVNGVRFLRTELGAPDAGGRRRPTPIPGSEFVMPADAVIMAFGFHPHRMPWLEAAGVALDSQGRIKAGVESRYRYQTSQEKIFAGGDAVRGADLVVTAMAEGRHAAQGILDYLARKTTPLH</sequence>
<reference evidence="8 9" key="1">
    <citation type="journal article" date="2014" name="Proc. Natl. Acad. Sci. U.S.A.">
        <title>Molecular dissection of the evolution of carbapenem-resistant multilocus sequence type 258 Klebsiella pneumoniae.</title>
        <authorList>
            <person name="Deleo F.R."/>
            <person name="Chen L."/>
            <person name="Porcella S.F."/>
            <person name="Martens C.A."/>
            <person name="Kobayashi S.D."/>
            <person name="Porter A.R."/>
            <person name="Chavda K.D."/>
            <person name="Jacobs M.R."/>
            <person name="Mathema B."/>
            <person name="Olsen R.J."/>
            <person name="Bonomo R.A."/>
            <person name="Musser J.M."/>
            <person name="Kreiswirth B.N."/>
        </authorList>
    </citation>
    <scope>NUCLEOTIDE SEQUENCE [LARGE SCALE GENOMIC DNA]</scope>
    <source>
        <strain evidence="8">30684/NJST258_2</strain>
    </source>
</reference>
<dbReference type="PROSITE" id="PS51379">
    <property type="entry name" value="4FE4S_FER_2"/>
    <property type="match status" value="3"/>
</dbReference>
<dbReference type="PANTHER" id="PTHR42783">
    <property type="entry name" value="GLUTAMATE SYNTHASE [NADPH] SMALL CHAIN"/>
    <property type="match status" value="1"/>
</dbReference>
<dbReference type="AlphaFoldDB" id="W8UEC7"/>
<evidence type="ECO:0000313" key="9">
    <source>
        <dbReference type="Proteomes" id="UP000019586"/>
    </source>
</evidence>
<evidence type="ECO:0000256" key="1">
    <source>
        <dbReference type="ARBA" id="ARBA00001966"/>
    </source>
</evidence>
<feature type="domain" description="4Fe-4S ferredoxin-type" evidence="7">
    <location>
        <begin position="90"/>
        <end position="119"/>
    </location>
</feature>
<protein>
    <submittedName>
        <fullName evidence="8">Oxidoreductase AegA</fullName>
    </submittedName>
</protein>
<dbReference type="PATRIC" id="fig|1420013.3.peg.1438"/>
<keyword evidence="4" id="KW-0560">Oxidoreductase</keyword>
<evidence type="ECO:0000256" key="3">
    <source>
        <dbReference type="ARBA" id="ARBA00022723"/>
    </source>
</evidence>
<dbReference type="InterPro" id="IPR023753">
    <property type="entry name" value="FAD/NAD-binding_dom"/>
</dbReference>
<dbReference type="Pfam" id="PF14691">
    <property type="entry name" value="Fer4_20"/>
    <property type="match status" value="1"/>
</dbReference>
<keyword evidence="6" id="KW-0411">Iron-sulfur</keyword>
<dbReference type="InterPro" id="IPR017896">
    <property type="entry name" value="4Fe4S_Fe-S-bd"/>
</dbReference>
<dbReference type="InterPro" id="IPR006006">
    <property type="entry name" value="GltD-like"/>
</dbReference>
<feature type="domain" description="4Fe-4S ferredoxin-type" evidence="7">
    <location>
        <begin position="126"/>
        <end position="159"/>
    </location>
</feature>
<dbReference type="GO" id="GO:0046872">
    <property type="term" value="F:metal ion binding"/>
    <property type="evidence" value="ECO:0007669"/>
    <property type="project" value="UniProtKB-KW"/>
</dbReference>
<comment type="cofactor">
    <cofactor evidence="1">
        <name>[4Fe-4S] cluster</name>
        <dbReference type="ChEBI" id="CHEBI:49883"/>
    </cofactor>
</comment>
<dbReference type="GO" id="GO:0051539">
    <property type="term" value="F:4 iron, 4 sulfur cluster binding"/>
    <property type="evidence" value="ECO:0007669"/>
    <property type="project" value="UniProtKB-KW"/>
</dbReference>
<name>W8UEC7_KLEPN</name>
<dbReference type="Gene3D" id="1.10.1060.10">
    <property type="entry name" value="Alpha-helical ferredoxin"/>
    <property type="match status" value="1"/>
</dbReference>
<dbReference type="SUPFAM" id="SSF51971">
    <property type="entry name" value="Nucleotide-binding domain"/>
    <property type="match status" value="1"/>
</dbReference>
<dbReference type="Pfam" id="PF07992">
    <property type="entry name" value="Pyr_redox_2"/>
    <property type="match status" value="1"/>
</dbReference>
<evidence type="ECO:0000256" key="5">
    <source>
        <dbReference type="ARBA" id="ARBA00023004"/>
    </source>
</evidence>
<dbReference type="FunFam" id="3.50.50.60:FF:000077">
    <property type="entry name" value="Glutamate synthase small subunit"/>
    <property type="match status" value="1"/>
</dbReference>
<feature type="domain" description="4Fe-4S ferredoxin-type" evidence="7">
    <location>
        <begin position="15"/>
        <end position="34"/>
    </location>
</feature>
<evidence type="ECO:0000256" key="6">
    <source>
        <dbReference type="ARBA" id="ARBA00023014"/>
    </source>
</evidence>
<dbReference type="PANTHER" id="PTHR42783:SF1">
    <property type="entry name" value="OXIDOREDUCTASE AEGA-RELATED"/>
    <property type="match status" value="1"/>
</dbReference>
<dbReference type="HOGENOM" id="CLU_000422_3_3_6"/>
<dbReference type="Pfam" id="PF13247">
    <property type="entry name" value="Fer4_11"/>
    <property type="match status" value="1"/>
</dbReference>
<dbReference type="InterPro" id="IPR017900">
    <property type="entry name" value="4Fe4S_Fe_S_CS"/>
</dbReference>
<dbReference type="NCBIfam" id="NF009408">
    <property type="entry name" value="PRK12769.1"/>
    <property type="match status" value="1"/>
</dbReference>
<dbReference type="InterPro" id="IPR009051">
    <property type="entry name" value="Helical_ferredxn"/>
</dbReference>
<dbReference type="GO" id="GO:0044281">
    <property type="term" value="P:small molecule metabolic process"/>
    <property type="evidence" value="ECO:0007669"/>
    <property type="project" value="UniProtKB-ARBA"/>
</dbReference>
<dbReference type="KEGG" id="kps:KPNJ2_01504"/>
<keyword evidence="5" id="KW-0408">Iron</keyword>
<dbReference type="EMBL" id="CP006918">
    <property type="protein sequence ID" value="AHM78284.1"/>
    <property type="molecule type" value="Genomic_DNA"/>
</dbReference>
<dbReference type="InterPro" id="IPR028261">
    <property type="entry name" value="DPD_II"/>
</dbReference>
<gene>
    <name evidence="8" type="ORF">KPNJ2_01504</name>
</gene>
<dbReference type="PRINTS" id="PR00419">
    <property type="entry name" value="ADXRDTASE"/>
</dbReference>
<organism evidence="8 9">
    <name type="scientific">Klebsiella pneumoniae 30684/NJST258_2</name>
    <dbReference type="NCBI Taxonomy" id="1420013"/>
    <lineage>
        <taxon>Bacteria</taxon>
        <taxon>Pseudomonadati</taxon>
        <taxon>Pseudomonadota</taxon>
        <taxon>Gammaproteobacteria</taxon>
        <taxon>Enterobacterales</taxon>
        <taxon>Enterobacteriaceae</taxon>
        <taxon>Klebsiella/Raoultella group</taxon>
        <taxon>Klebsiella</taxon>
        <taxon>Klebsiella pneumoniae complex</taxon>
    </lineage>
</organism>
<keyword evidence="2" id="KW-0004">4Fe-4S</keyword>
<dbReference type="NCBIfam" id="TIGR01318">
    <property type="entry name" value="gltD_gamma_fam"/>
    <property type="match status" value="1"/>
</dbReference>
<dbReference type="PROSITE" id="PS00198">
    <property type="entry name" value="4FE4S_FER_1"/>
    <property type="match status" value="1"/>
</dbReference>
<accession>W8UEC7</accession>
<dbReference type="GO" id="GO:0016491">
    <property type="term" value="F:oxidoreductase activity"/>
    <property type="evidence" value="ECO:0007669"/>
    <property type="project" value="UniProtKB-KW"/>
</dbReference>
<dbReference type="SUPFAM" id="SSF54862">
    <property type="entry name" value="4Fe-4S ferredoxins"/>
    <property type="match status" value="1"/>
</dbReference>
<dbReference type="Gene3D" id="3.50.50.60">
    <property type="entry name" value="FAD/NAD(P)-binding domain"/>
    <property type="match status" value="2"/>
</dbReference>
<dbReference type="Proteomes" id="UP000019586">
    <property type="component" value="Chromosome"/>
</dbReference>
<dbReference type="Gene3D" id="3.30.70.20">
    <property type="match status" value="2"/>
</dbReference>
<dbReference type="InterPro" id="IPR036188">
    <property type="entry name" value="FAD/NAD-bd_sf"/>
</dbReference>
<dbReference type="FunFam" id="3.50.50.60:FF:000068">
    <property type="entry name" value="Glutamate synthase small subunit"/>
    <property type="match status" value="1"/>
</dbReference>